<dbReference type="InterPro" id="IPR021810">
    <property type="entry name" value="T1RH-like_C"/>
</dbReference>
<comment type="similarity">
    <text evidence="2 10">Belongs to the HsdR family.</text>
</comment>
<protein>
    <recommendedName>
        <fullName evidence="10">Type I restriction enzyme endonuclease subunit</fullName>
        <shortName evidence="10">R protein</shortName>
        <ecNumber evidence="10">3.1.21.3</ecNumber>
    </recommendedName>
</protein>
<keyword evidence="7 10" id="KW-0378">Hydrolase</keyword>
<dbReference type="SUPFAM" id="SSF52540">
    <property type="entry name" value="P-loop containing nucleoside triphosphate hydrolases"/>
    <property type="match status" value="2"/>
</dbReference>
<comment type="function">
    <text evidence="10">Subunit R is required for both nuclease and ATPase activities, but not for modification.</text>
</comment>
<evidence type="ECO:0000256" key="4">
    <source>
        <dbReference type="ARBA" id="ARBA00022741"/>
    </source>
</evidence>
<dbReference type="GO" id="GO:0004519">
    <property type="term" value="F:endonuclease activity"/>
    <property type="evidence" value="ECO:0007669"/>
    <property type="project" value="UniProtKB-KW"/>
</dbReference>
<accession>A0ABU7QQV0</accession>
<dbReference type="InterPro" id="IPR055180">
    <property type="entry name" value="HsdR_RecA-like_helicase_dom_2"/>
</dbReference>
<evidence type="ECO:0000256" key="10">
    <source>
        <dbReference type="RuleBase" id="RU364115"/>
    </source>
</evidence>
<dbReference type="Proteomes" id="UP001352533">
    <property type="component" value="Unassembled WGS sequence"/>
</dbReference>
<gene>
    <name evidence="12" type="ORF">M5S25_06865</name>
</gene>
<keyword evidence="3" id="KW-0540">Nuclease</keyword>
<dbReference type="RefSeq" id="WP_194751335.1">
    <property type="nucleotide sequence ID" value="NZ_JACEWB010000012.1"/>
</dbReference>
<dbReference type="InterPro" id="IPR051268">
    <property type="entry name" value="Type-I_R_enzyme_R_subunit"/>
</dbReference>
<dbReference type="InterPro" id="IPR004473">
    <property type="entry name" value="Restrct_endonuc_typeI_HsdR"/>
</dbReference>
<dbReference type="PROSITE" id="PS51192">
    <property type="entry name" value="HELICASE_ATP_BIND_1"/>
    <property type="match status" value="1"/>
</dbReference>
<dbReference type="CDD" id="cd18800">
    <property type="entry name" value="SF2_C_EcoR124I-like"/>
    <property type="match status" value="1"/>
</dbReference>
<keyword evidence="6 12" id="KW-0255">Endonuclease</keyword>
<dbReference type="Gene3D" id="3.40.50.300">
    <property type="entry name" value="P-loop containing nucleotide triphosphate hydrolases"/>
    <property type="match status" value="3"/>
</dbReference>
<dbReference type="InterPro" id="IPR027417">
    <property type="entry name" value="P-loop_NTPase"/>
</dbReference>
<evidence type="ECO:0000256" key="6">
    <source>
        <dbReference type="ARBA" id="ARBA00022759"/>
    </source>
</evidence>
<keyword evidence="8 10" id="KW-0067">ATP-binding</keyword>
<dbReference type="InterPro" id="IPR007409">
    <property type="entry name" value="Restrct_endonuc_type1_HsdR_N"/>
</dbReference>
<evidence type="ECO:0000256" key="3">
    <source>
        <dbReference type="ARBA" id="ARBA00022722"/>
    </source>
</evidence>
<keyword evidence="13" id="KW-1185">Reference proteome</keyword>
<dbReference type="CDD" id="cd18030">
    <property type="entry name" value="DEXHc_RE_I_HsdR"/>
    <property type="match status" value="1"/>
</dbReference>
<name>A0ABU7QQV0_AVIPA</name>
<dbReference type="Gene3D" id="3.90.1570.50">
    <property type="match status" value="1"/>
</dbReference>
<evidence type="ECO:0000256" key="5">
    <source>
        <dbReference type="ARBA" id="ARBA00022747"/>
    </source>
</evidence>
<comment type="catalytic activity">
    <reaction evidence="1 10">
        <text>Endonucleolytic cleavage of DNA to give random double-stranded fragments with terminal 5'-phosphates, ATP is simultaneously hydrolyzed.</text>
        <dbReference type="EC" id="3.1.21.3"/>
    </reaction>
</comment>
<evidence type="ECO:0000313" key="12">
    <source>
        <dbReference type="EMBL" id="MEE6112916.1"/>
    </source>
</evidence>
<dbReference type="Pfam" id="PF11867">
    <property type="entry name" value="T1RH-like_C"/>
    <property type="match status" value="1"/>
</dbReference>
<evidence type="ECO:0000256" key="7">
    <source>
        <dbReference type="ARBA" id="ARBA00022801"/>
    </source>
</evidence>
<dbReference type="SMART" id="SM00487">
    <property type="entry name" value="DEXDc"/>
    <property type="match status" value="1"/>
</dbReference>
<dbReference type="PANTHER" id="PTHR30195:SF15">
    <property type="entry name" value="TYPE I RESTRICTION ENZYME HINDI ENDONUCLEASE SUBUNIT"/>
    <property type="match status" value="1"/>
</dbReference>
<reference evidence="12 13" key="1">
    <citation type="journal article" date="2022" name="Front. Microbiol.">
        <title>Commensal bacteria contribute to the growth of multidrug-resistant Avibacterium paragallinarum in chickens.</title>
        <authorList>
            <person name="Zhu J."/>
            <person name="Chen Y."/>
            <person name="Wu Y."/>
            <person name="Wang Y."/>
            <person name="Zhu K."/>
        </authorList>
    </citation>
    <scope>NUCLEOTIDE SEQUENCE [LARGE SCALE GENOMIC DNA]</scope>
    <source>
        <strain evidence="12 13">AV12</strain>
    </source>
</reference>
<dbReference type="EC" id="3.1.21.3" evidence="10"/>
<dbReference type="Pfam" id="PF04313">
    <property type="entry name" value="HSDR_N"/>
    <property type="match status" value="1"/>
</dbReference>
<comment type="caution">
    <text evidence="12">The sequence shown here is derived from an EMBL/GenBank/DDBJ whole genome shotgun (WGS) entry which is preliminary data.</text>
</comment>
<dbReference type="NCBIfam" id="TIGR00348">
    <property type="entry name" value="hsdR"/>
    <property type="match status" value="1"/>
</dbReference>
<dbReference type="EMBL" id="JAMDKS010000012">
    <property type="protein sequence ID" value="MEE6112916.1"/>
    <property type="molecule type" value="Genomic_DNA"/>
</dbReference>
<evidence type="ECO:0000313" key="13">
    <source>
        <dbReference type="Proteomes" id="UP001352533"/>
    </source>
</evidence>
<comment type="subunit">
    <text evidence="10">The type I restriction/modification system is composed of three polypeptides R, M and S.</text>
</comment>
<feature type="domain" description="Helicase ATP-binding" evidence="11">
    <location>
        <begin position="286"/>
        <end position="468"/>
    </location>
</feature>
<dbReference type="InterPro" id="IPR014001">
    <property type="entry name" value="Helicase_ATP-bd"/>
</dbReference>
<dbReference type="PANTHER" id="PTHR30195">
    <property type="entry name" value="TYPE I SITE-SPECIFIC DEOXYRIBONUCLEASE PROTEIN SUBUNIT M AND R"/>
    <property type="match status" value="1"/>
</dbReference>
<evidence type="ECO:0000256" key="9">
    <source>
        <dbReference type="ARBA" id="ARBA00023125"/>
    </source>
</evidence>
<evidence type="ECO:0000256" key="8">
    <source>
        <dbReference type="ARBA" id="ARBA00022840"/>
    </source>
</evidence>
<evidence type="ECO:0000256" key="2">
    <source>
        <dbReference type="ARBA" id="ARBA00008598"/>
    </source>
</evidence>
<dbReference type="InterPro" id="IPR040980">
    <property type="entry name" value="SWI2_SNF2"/>
</dbReference>
<sequence>MRINESTIENLAIEQLKSLGWQYAYGKEVLAELAYPWRDSLKEVVLKPHLLQSLRKINPHLPEEVLLDVVQLVCKSDILPVEERNKQFYQLLKQGVKVRYQQNDQEKHDVALLVDFKQPENNLFYVINQFDIQGNKGKRIPDILCFVNGLPLVIFELKNPFKVNADLDRAFNQLQTYKHEIDDLFVFNQLMVISDGTMARVGSLTADFQRFLPWRVVDESQKSQRVKFEYELEGLLQGLFSPQTLLDYVHNFVVFESDNKGRTVKKIAAYHQFYGVNAAVEATIGAQLSDSRKIGVVWHTQGSGKSLSMLFYAGKLISQPELKNPTIVVVTDRNDLDGQLFATFSQDQDIIRQTPIQVEDREALRVELAKRESGGIIFTTIQKFGLNETESQFPVLNTRHNIIVISDEAHRSQYGFHQKVNAQGAYREGYAKYLRTALPNASFIGFTGTPISLEDRDTQDVFGAYISIYDIQDAVNDGATVPIFYEPRQIRLNESEDFGQAVEEAQTILDDDENSYAFRVREQLMGSDSRIKKLAEDLVQHFEKRNELIESKAMVVAMSRRICVKLYDEIVKLRPDWHSDDVNQGAIKVVITPATDSSHRDYPYLRPHSYAKPVYKTLEKRFKDPDDPLKIVIVRDMWLTGFDAPVCNTMYIDKPMQGHNLMQAIARVNRVFRNKSRENGGLIVDYVGLKDELKAATEEYTNAGGSDQVKTDIEQVFQKMLEYLSIIRGQFATPVGGKIFDLAHALQERNPKQLLEAIGAAADHILELDHQEKKPDDPQSAGEISQDFAKKAKTPRKKAFLEAVSLAKKGLALCRSMAKAQHYEQEIAFFDAVRATIIKTANQQGSPSSPKEKQIKLVRLLNQAVQSDGVVDLFELMGEEHPDISILSDNFLGIVEKSGKPNLWASAIESYLKREIRDKAGNNIAVQKTFEEKLKEALNQYNAHNLTVIEVIKELLKLAKELQDQLSKGQELGLSTAELAFYDALSQNQSAVEILGDEVLLNLAKEITDKLKKSVTIDWQYKESVRAKMRVLIKRALKKYKYPPDDEPEAIEFILKQAEVVSDELSKS</sequence>
<evidence type="ECO:0000259" key="11">
    <source>
        <dbReference type="PROSITE" id="PS51192"/>
    </source>
</evidence>
<organism evidence="12 13">
    <name type="scientific">Avibacterium paragallinarum</name>
    <name type="common">Haemophilus gallinarum</name>
    <dbReference type="NCBI Taxonomy" id="728"/>
    <lineage>
        <taxon>Bacteria</taxon>
        <taxon>Pseudomonadati</taxon>
        <taxon>Pseudomonadota</taxon>
        <taxon>Gammaproteobacteria</taxon>
        <taxon>Pasteurellales</taxon>
        <taxon>Pasteurellaceae</taxon>
        <taxon>Avibacterium</taxon>
    </lineage>
</organism>
<keyword evidence="4 10" id="KW-0547">Nucleotide-binding</keyword>
<keyword evidence="9 10" id="KW-0238">DNA-binding</keyword>
<evidence type="ECO:0000256" key="1">
    <source>
        <dbReference type="ARBA" id="ARBA00000851"/>
    </source>
</evidence>
<dbReference type="CDD" id="cd22332">
    <property type="entry name" value="HsdR_N"/>
    <property type="match status" value="1"/>
</dbReference>
<proteinExistence type="inferred from homology"/>
<keyword evidence="5 10" id="KW-0680">Restriction system</keyword>
<dbReference type="Pfam" id="PF22679">
    <property type="entry name" value="T1R_D3-like"/>
    <property type="match status" value="1"/>
</dbReference>
<dbReference type="Pfam" id="PF18766">
    <property type="entry name" value="SWI2_SNF2"/>
    <property type="match status" value="1"/>
</dbReference>